<dbReference type="GO" id="GO:0050380">
    <property type="term" value="F:undecaprenyl-diphosphatase activity"/>
    <property type="evidence" value="ECO:0007669"/>
    <property type="project" value="UniProtKB-EC"/>
</dbReference>
<evidence type="ECO:0000256" key="1">
    <source>
        <dbReference type="SAM" id="Phobius"/>
    </source>
</evidence>
<dbReference type="EMBL" id="JAATJA010000001">
    <property type="protein sequence ID" value="NJB67419.1"/>
    <property type="molecule type" value="Genomic_DNA"/>
</dbReference>
<feature type="transmembrane region" description="Helical" evidence="1">
    <location>
        <begin position="91"/>
        <end position="109"/>
    </location>
</feature>
<name>A0A846QRX4_9BACT</name>
<sequence length="215" mass="23887">MPYKRRMRTENPALHFVLGSLPLIALVAVLPLAFGGEFALAEAMRQHKNAHDLLREIAFFFTDWGNPAFYLTFLGILVHGVRTKNENLTKFALTYAACQLAICLCLVNLTKMALGRPRPLTGETVYHLLTLDPHFHSLPSGHTADATGSALALALWRRNMGLTISLGVLLALMGFTRIYLLQHYPSDVFFGWAYGAVSAWAIFTFGLKKDTPAHE</sequence>
<organism evidence="3 4">
    <name type="scientific">Desulfobaculum xiamenense</name>
    <dbReference type="NCBI Taxonomy" id="995050"/>
    <lineage>
        <taxon>Bacteria</taxon>
        <taxon>Pseudomonadati</taxon>
        <taxon>Thermodesulfobacteriota</taxon>
        <taxon>Desulfovibrionia</taxon>
        <taxon>Desulfovibrionales</taxon>
        <taxon>Desulfovibrionaceae</taxon>
        <taxon>Desulfobaculum</taxon>
    </lineage>
</organism>
<gene>
    <name evidence="3" type="ORF">GGQ74_001059</name>
</gene>
<accession>A0A846QRX4</accession>
<feature type="transmembrane region" description="Helical" evidence="1">
    <location>
        <begin position="188"/>
        <end position="207"/>
    </location>
</feature>
<feature type="transmembrane region" description="Helical" evidence="1">
    <location>
        <begin position="57"/>
        <end position="79"/>
    </location>
</feature>
<evidence type="ECO:0000313" key="4">
    <source>
        <dbReference type="Proteomes" id="UP000580856"/>
    </source>
</evidence>
<keyword evidence="1" id="KW-1133">Transmembrane helix</keyword>
<dbReference type="InterPro" id="IPR000326">
    <property type="entry name" value="PAP2/HPO"/>
</dbReference>
<feature type="transmembrane region" description="Helical" evidence="1">
    <location>
        <begin position="162"/>
        <end position="182"/>
    </location>
</feature>
<protein>
    <submittedName>
        <fullName evidence="3">Undecaprenyl-diphosphatase</fullName>
        <ecNumber evidence="3">3.6.1.27</ecNumber>
    </submittedName>
</protein>
<dbReference type="InterPro" id="IPR036938">
    <property type="entry name" value="PAP2/HPO_sf"/>
</dbReference>
<dbReference type="Proteomes" id="UP000580856">
    <property type="component" value="Unassembled WGS sequence"/>
</dbReference>
<dbReference type="EC" id="3.6.1.27" evidence="3"/>
<dbReference type="RefSeq" id="WP_167940478.1">
    <property type="nucleotide sequence ID" value="NZ_JAATJA010000001.1"/>
</dbReference>
<dbReference type="SUPFAM" id="SSF48317">
    <property type="entry name" value="Acid phosphatase/Vanadium-dependent haloperoxidase"/>
    <property type="match status" value="1"/>
</dbReference>
<dbReference type="Gene3D" id="1.20.144.10">
    <property type="entry name" value="Phosphatidic acid phosphatase type 2/haloperoxidase"/>
    <property type="match status" value="1"/>
</dbReference>
<keyword evidence="1" id="KW-0472">Membrane</keyword>
<evidence type="ECO:0000259" key="2">
    <source>
        <dbReference type="SMART" id="SM00014"/>
    </source>
</evidence>
<feature type="domain" description="Phosphatidic acid phosphatase type 2/haloperoxidase" evidence="2">
    <location>
        <begin position="92"/>
        <end position="203"/>
    </location>
</feature>
<keyword evidence="1" id="KW-0812">Transmembrane</keyword>
<proteinExistence type="predicted"/>
<reference evidence="3 4" key="1">
    <citation type="submission" date="2020-03" db="EMBL/GenBank/DDBJ databases">
        <title>Genomic Encyclopedia of Type Strains, Phase IV (KMG-IV): sequencing the most valuable type-strain genomes for metagenomic binning, comparative biology and taxonomic classification.</title>
        <authorList>
            <person name="Goeker M."/>
        </authorList>
    </citation>
    <scope>NUCLEOTIDE SEQUENCE [LARGE SCALE GENOMIC DNA]</scope>
    <source>
        <strain evidence="3 4">DSM 24233</strain>
    </source>
</reference>
<feature type="transmembrane region" description="Helical" evidence="1">
    <location>
        <begin position="12"/>
        <end position="36"/>
    </location>
</feature>
<comment type="caution">
    <text evidence="3">The sequence shown here is derived from an EMBL/GenBank/DDBJ whole genome shotgun (WGS) entry which is preliminary data.</text>
</comment>
<dbReference type="SMART" id="SM00014">
    <property type="entry name" value="acidPPc"/>
    <property type="match status" value="1"/>
</dbReference>
<dbReference type="PANTHER" id="PTHR14969">
    <property type="entry name" value="SPHINGOSINE-1-PHOSPHATE PHOSPHOHYDROLASE"/>
    <property type="match status" value="1"/>
</dbReference>
<dbReference type="CDD" id="cd01610">
    <property type="entry name" value="PAP2_like"/>
    <property type="match status" value="1"/>
</dbReference>
<keyword evidence="3" id="KW-0378">Hydrolase</keyword>
<dbReference type="PANTHER" id="PTHR14969:SF13">
    <property type="entry name" value="AT30094P"/>
    <property type="match status" value="1"/>
</dbReference>
<dbReference type="Pfam" id="PF01569">
    <property type="entry name" value="PAP2"/>
    <property type="match status" value="1"/>
</dbReference>
<evidence type="ECO:0000313" key="3">
    <source>
        <dbReference type="EMBL" id="NJB67419.1"/>
    </source>
</evidence>
<keyword evidence="4" id="KW-1185">Reference proteome</keyword>
<dbReference type="AlphaFoldDB" id="A0A846QRX4"/>